<dbReference type="InterPro" id="IPR036866">
    <property type="entry name" value="RibonucZ/Hydroxyglut_hydro"/>
</dbReference>
<dbReference type="SUPFAM" id="SSF56281">
    <property type="entry name" value="Metallo-hydrolase/oxidoreductase"/>
    <property type="match status" value="1"/>
</dbReference>
<dbReference type="EMBL" id="REGR01000009">
    <property type="protein sequence ID" value="RXZ43476.1"/>
    <property type="molecule type" value="Genomic_DNA"/>
</dbReference>
<dbReference type="Pfam" id="PF00753">
    <property type="entry name" value="Lactamase_B"/>
    <property type="match status" value="1"/>
</dbReference>
<dbReference type="Proteomes" id="UP000290682">
    <property type="component" value="Unassembled WGS sequence"/>
</dbReference>
<comment type="similarity">
    <text evidence="1">Belongs to the metallo-beta-lactamase superfamily.</text>
</comment>
<reference evidence="7 8" key="1">
    <citation type="submission" date="2018-10" db="EMBL/GenBank/DDBJ databases">
        <title>Draft genome of Fastidiocella sp. strain 375T, a bacterium isolated from a karstic cave dripping water.</title>
        <authorList>
            <person name="Coelho C."/>
            <person name="Verissimo A."/>
            <person name="Tiago I."/>
        </authorList>
    </citation>
    <scope>NUCLEOTIDE SEQUENCE [LARGE SCALE GENOMIC DNA]</scope>
    <source>
        <strain evidence="7 8">CAVE-375</strain>
    </source>
</reference>
<keyword evidence="3" id="KW-0378">Hydrolase</keyword>
<evidence type="ECO:0000313" key="8">
    <source>
        <dbReference type="Proteomes" id="UP000290682"/>
    </source>
</evidence>
<evidence type="ECO:0000259" key="6">
    <source>
        <dbReference type="SMART" id="SM00849"/>
    </source>
</evidence>
<proteinExistence type="inferred from homology"/>
<protein>
    <submittedName>
        <fullName evidence="7">MBL fold metallo-hydrolase</fullName>
    </submittedName>
</protein>
<dbReference type="InterPro" id="IPR001279">
    <property type="entry name" value="Metallo-B-lactamas"/>
</dbReference>
<dbReference type="SMART" id="SM00849">
    <property type="entry name" value="Lactamase_B"/>
    <property type="match status" value="1"/>
</dbReference>
<name>A0ABY0FBP7_9NEIS</name>
<gene>
    <name evidence="7" type="ORF">EBB06_09995</name>
</gene>
<keyword evidence="8" id="KW-1185">Reference proteome</keyword>
<dbReference type="PANTHER" id="PTHR42978">
    <property type="entry name" value="QUORUM-QUENCHING LACTONASE YTNP-RELATED-RELATED"/>
    <property type="match status" value="1"/>
</dbReference>
<evidence type="ECO:0000256" key="3">
    <source>
        <dbReference type="ARBA" id="ARBA00022801"/>
    </source>
</evidence>
<dbReference type="Gene3D" id="3.60.15.10">
    <property type="entry name" value="Ribonuclease Z/Hydroxyacylglutathione hydrolase-like"/>
    <property type="match status" value="1"/>
</dbReference>
<evidence type="ECO:0000256" key="4">
    <source>
        <dbReference type="ARBA" id="ARBA00022833"/>
    </source>
</evidence>
<evidence type="ECO:0000313" key="7">
    <source>
        <dbReference type="EMBL" id="RXZ43476.1"/>
    </source>
</evidence>
<dbReference type="InterPro" id="IPR051013">
    <property type="entry name" value="MBL_superfamily_lactonases"/>
</dbReference>
<evidence type="ECO:0000256" key="1">
    <source>
        <dbReference type="ARBA" id="ARBA00007749"/>
    </source>
</evidence>
<feature type="domain" description="Metallo-beta-lactamase" evidence="6">
    <location>
        <begin position="95"/>
        <end position="301"/>
    </location>
</feature>
<dbReference type="CDD" id="cd07720">
    <property type="entry name" value="OPHC2-like_MBL-fold"/>
    <property type="match status" value="1"/>
</dbReference>
<organism evidence="7 8">
    <name type="scientific">Crenobacter cavernae</name>
    <dbReference type="NCBI Taxonomy" id="2290923"/>
    <lineage>
        <taxon>Bacteria</taxon>
        <taxon>Pseudomonadati</taxon>
        <taxon>Pseudomonadota</taxon>
        <taxon>Betaproteobacteria</taxon>
        <taxon>Neisseriales</taxon>
        <taxon>Neisseriaceae</taxon>
        <taxon>Crenobacter</taxon>
    </lineage>
</organism>
<evidence type="ECO:0000256" key="2">
    <source>
        <dbReference type="ARBA" id="ARBA00022723"/>
    </source>
</evidence>
<keyword evidence="5" id="KW-0732">Signal</keyword>
<accession>A0ABY0FBP7</accession>
<keyword evidence="2" id="KW-0479">Metal-binding</keyword>
<feature type="chain" id="PRO_5047113972" evidence="5">
    <location>
        <begin position="32"/>
        <end position="331"/>
    </location>
</feature>
<keyword evidence="4" id="KW-0862">Zinc</keyword>
<evidence type="ECO:0000256" key="5">
    <source>
        <dbReference type="SAM" id="SignalP"/>
    </source>
</evidence>
<feature type="signal peptide" evidence="5">
    <location>
        <begin position="1"/>
        <end position="31"/>
    </location>
</feature>
<dbReference type="RefSeq" id="WP_129213041.1">
    <property type="nucleotide sequence ID" value="NZ_REGR01000009.1"/>
</dbReference>
<dbReference type="PANTHER" id="PTHR42978:SF6">
    <property type="entry name" value="QUORUM-QUENCHING LACTONASE YTNP-RELATED"/>
    <property type="match status" value="1"/>
</dbReference>
<sequence>MSIKTYRAARLSGAALACATALTLAPSVAHAAPPVQQTTQVPGFYRMALGDFQVTALYDGYVDLDTKLLKNVSGKDVQSLLAHMFIDNSKGVQTAVNGYLVHTGKNLVLVDTGSARCFGPTMGGLLANVRAAGYSPADVDTVLLTHLHPDHACGLASADGKAAFPNADVRVAKADADFWLDETVAAKAPKDNQPIFKMARDAVAPYVAAGRLKPYAPGEALLPGVSVVAAGGYTPGHSGYLFASRGQRLLVWGDLVHNHAVQFARPETAIEYDSDARQAIATRKRLFAGAAKDKLWVAGAHMPFPGIGHVRAGGKGYAWVPVEYGPLRADR</sequence>
<comment type="caution">
    <text evidence="7">The sequence shown here is derived from an EMBL/GenBank/DDBJ whole genome shotgun (WGS) entry which is preliminary data.</text>
</comment>